<keyword evidence="10" id="KW-1185">Reference proteome</keyword>
<evidence type="ECO:0000313" key="9">
    <source>
        <dbReference type="EMBL" id="QJT08763.1"/>
    </source>
</evidence>
<dbReference type="Gene3D" id="6.10.340.10">
    <property type="match status" value="1"/>
</dbReference>
<feature type="compositionally biased region" description="Polar residues" evidence="5">
    <location>
        <begin position="625"/>
        <end position="634"/>
    </location>
</feature>
<keyword evidence="6" id="KW-0472">Membrane</keyword>
<evidence type="ECO:0000256" key="4">
    <source>
        <dbReference type="SAM" id="Coils"/>
    </source>
</evidence>
<dbReference type="PANTHER" id="PTHR32089">
    <property type="entry name" value="METHYL-ACCEPTING CHEMOTAXIS PROTEIN MCPB"/>
    <property type="match status" value="1"/>
</dbReference>
<evidence type="ECO:0000256" key="2">
    <source>
        <dbReference type="ARBA" id="ARBA00029447"/>
    </source>
</evidence>
<feature type="region of interest" description="Disordered" evidence="5">
    <location>
        <begin position="611"/>
        <end position="636"/>
    </location>
</feature>
<dbReference type="PANTHER" id="PTHR32089:SF112">
    <property type="entry name" value="LYSOZYME-LIKE PROTEIN-RELATED"/>
    <property type="match status" value="1"/>
</dbReference>
<dbReference type="InterPro" id="IPR003660">
    <property type="entry name" value="HAMP_dom"/>
</dbReference>
<keyword evidence="1 3" id="KW-0807">Transducer</keyword>
<evidence type="ECO:0000256" key="3">
    <source>
        <dbReference type="PROSITE-ProRule" id="PRU00284"/>
    </source>
</evidence>
<dbReference type="Pfam" id="PF00015">
    <property type="entry name" value="MCPsignal"/>
    <property type="match status" value="1"/>
</dbReference>
<dbReference type="PROSITE" id="PS50111">
    <property type="entry name" value="CHEMOTAXIS_TRANSDUC_2"/>
    <property type="match status" value="1"/>
</dbReference>
<dbReference type="SUPFAM" id="SSF58104">
    <property type="entry name" value="Methyl-accepting chemotaxis protein (MCP) signaling domain"/>
    <property type="match status" value="1"/>
</dbReference>
<dbReference type="SUPFAM" id="SSF158472">
    <property type="entry name" value="HAMP domain-like"/>
    <property type="match status" value="1"/>
</dbReference>
<dbReference type="InterPro" id="IPR032255">
    <property type="entry name" value="HBM"/>
</dbReference>
<sequence>MTRRCMTIKQKLYLIGGIALTALVAIFVVTFTGIRLIEKAVSASENSLSAEVGMLQARRYEKNFIERRRLEYIDQVQHHVAQAQAQLEAIAARESDYGEKATEAGALLESYLEHFMSAAKAVETLGLDENKGLRGTLRDAVHQVEEAVSERNDNELLADMLMLRRREKDYIIRGDPEYLNKFEKDLGAMRADIQVSGTLDTVTKTRVNGLLDTYAEAFSAYVAEAEQLKKSRLSLSETTATLEPLLNELAAFFTNKASTLQDFLFNTMLIVESFAALFLIVGIVSTIRSIMRPLQSLQRCTHDVANGHHEACLEFSFTGELESLRHSVASMVTDLKNSMDKAQAQSDEAQRQTLHAQDAMQEAQTEKENVARLVEKMAGVAQRASIIAGNLAEAADELSSQAEAMSSGTELQQSRISETATAMEEMNATVLEVARNAGSAAQGADSARDLATEGSQIVSDVVTASDEVMQITDTMKTSLSELGNQAEQIGAILSVISDIADQTNLLALNAAIEAARAGEEGRGFAVVADEVRKLAEKTMRATEEVGASIAGIQHGATTNIDSMDTAFAAVSRSSELANQAGEALKRILHTVVSTADQVRSIATAAEEQSAASEEINSATEEISGISRSTTQSVERSTEAIENVTALASELHEVIQELNEASR</sequence>
<dbReference type="SMART" id="SM00283">
    <property type="entry name" value="MA"/>
    <property type="match status" value="1"/>
</dbReference>
<dbReference type="InterPro" id="IPR004089">
    <property type="entry name" value="MCPsignal_dom"/>
</dbReference>
<evidence type="ECO:0000259" key="7">
    <source>
        <dbReference type="PROSITE" id="PS50111"/>
    </source>
</evidence>
<evidence type="ECO:0000259" key="8">
    <source>
        <dbReference type="PROSITE" id="PS50885"/>
    </source>
</evidence>
<name>A0ABX6NDT7_9BACT</name>
<evidence type="ECO:0000256" key="5">
    <source>
        <dbReference type="SAM" id="MobiDB-lite"/>
    </source>
</evidence>
<feature type="coiled-coil region" evidence="4">
    <location>
        <begin position="332"/>
        <end position="376"/>
    </location>
</feature>
<keyword evidence="4" id="KW-0175">Coiled coil</keyword>
<reference evidence="9 10" key="1">
    <citation type="submission" date="2019-04" db="EMBL/GenBank/DDBJ databases">
        <title>Isolation and culture of sulfate reducing bacteria from the cold seep of the South China Sea.</title>
        <authorList>
            <person name="Sun C."/>
            <person name="Liu R."/>
        </authorList>
    </citation>
    <scope>NUCLEOTIDE SEQUENCE [LARGE SCALE GENOMIC DNA]</scope>
    <source>
        <strain evidence="9 10">CS1</strain>
    </source>
</reference>
<organism evidence="9 10">
    <name type="scientific">Oceanidesulfovibrio marinus</name>
    <dbReference type="NCBI Taxonomy" id="370038"/>
    <lineage>
        <taxon>Bacteria</taxon>
        <taxon>Pseudomonadati</taxon>
        <taxon>Thermodesulfobacteriota</taxon>
        <taxon>Desulfovibrionia</taxon>
        <taxon>Desulfovibrionales</taxon>
        <taxon>Desulfovibrionaceae</taxon>
        <taxon>Oceanidesulfovibrio</taxon>
    </lineage>
</organism>
<gene>
    <name evidence="9" type="ORF">E8L03_07410</name>
</gene>
<dbReference type="Proteomes" id="UP000503251">
    <property type="component" value="Chromosome"/>
</dbReference>
<protein>
    <submittedName>
        <fullName evidence="9">Methyl-accepting chemotaxis protein</fullName>
    </submittedName>
</protein>
<comment type="similarity">
    <text evidence="2">Belongs to the methyl-accepting chemotaxis (MCP) protein family.</text>
</comment>
<dbReference type="EMBL" id="CP039543">
    <property type="protein sequence ID" value="QJT08763.1"/>
    <property type="molecule type" value="Genomic_DNA"/>
</dbReference>
<feature type="transmembrane region" description="Helical" evidence="6">
    <location>
        <begin position="12"/>
        <end position="37"/>
    </location>
</feature>
<proteinExistence type="inferred from homology"/>
<dbReference type="CDD" id="cd11386">
    <property type="entry name" value="MCP_signal"/>
    <property type="match status" value="1"/>
</dbReference>
<dbReference type="Gene3D" id="1.10.287.950">
    <property type="entry name" value="Methyl-accepting chemotaxis protein"/>
    <property type="match status" value="1"/>
</dbReference>
<keyword evidence="6" id="KW-0812">Transmembrane</keyword>
<dbReference type="Pfam" id="PF00672">
    <property type="entry name" value="HAMP"/>
    <property type="match status" value="1"/>
</dbReference>
<dbReference type="SMART" id="SM01358">
    <property type="entry name" value="HBM"/>
    <property type="match status" value="1"/>
</dbReference>
<evidence type="ECO:0000256" key="6">
    <source>
        <dbReference type="SAM" id="Phobius"/>
    </source>
</evidence>
<feature type="domain" description="Methyl-accepting transducer" evidence="7">
    <location>
        <begin position="387"/>
        <end position="623"/>
    </location>
</feature>
<dbReference type="PROSITE" id="PS50885">
    <property type="entry name" value="HAMP"/>
    <property type="match status" value="1"/>
</dbReference>
<evidence type="ECO:0000313" key="10">
    <source>
        <dbReference type="Proteomes" id="UP000503251"/>
    </source>
</evidence>
<evidence type="ECO:0000256" key="1">
    <source>
        <dbReference type="ARBA" id="ARBA00023224"/>
    </source>
</evidence>
<feature type="domain" description="HAMP" evidence="8">
    <location>
        <begin position="288"/>
        <end position="340"/>
    </location>
</feature>
<accession>A0ABX6NDT7</accession>
<keyword evidence="6" id="KW-1133">Transmembrane helix</keyword>